<comment type="subcellular location">
    <subcellularLocation>
        <location evidence="5">Cytoplasm</location>
    </subcellularLocation>
    <subcellularLocation>
        <location evidence="1">Membrane</location>
    </subcellularLocation>
</comment>
<protein>
    <recommendedName>
        <fullName evidence="5">3-deoxy-manno-octulosonate cytidylyltransferase</fullName>
        <ecNumber evidence="5">2.7.7.38</ecNumber>
    </recommendedName>
    <alternativeName>
        <fullName evidence="5">CMP-2-keto-3-deoxyoctulosonic acid synthase</fullName>
        <shortName evidence="5">CKS</shortName>
        <shortName evidence="5">CMP-KDO synthase</shortName>
    </alternativeName>
</protein>
<dbReference type="HAMAP" id="MF_00057">
    <property type="entry name" value="KdsB"/>
    <property type="match status" value="1"/>
</dbReference>
<dbReference type="NCBIfam" id="TIGR00466">
    <property type="entry name" value="kdsB"/>
    <property type="match status" value="1"/>
</dbReference>
<evidence type="ECO:0000256" key="4">
    <source>
        <dbReference type="ARBA" id="ARBA00022985"/>
    </source>
</evidence>
<dbReference type="PANTHER" id="PTHR42866">
    <property type="entry name" value="3-DEOXY-MANNO-OCTULOSONATE CYTIDYLYLTRANSFERASE"/>
    <property type="match status" value="1"/>
</dbReference>
<dbReference type="InterPro" id="IPR029044">
    <property type="entry name" value="Nucleotide-diphossugar_trans"/>
</dbReference>
<dbReference type="CDD" id="cd02517">
    <property type="entry name" value="CMP-KDO-Synthetase"/>
    <property type="match status" value="1"/>
</dbReference>
<dbReference type="GO" id="GO:0033468">
    <property type="term" value="P:CMP-keto-3-deoxy-D-manno-octulosonic acid biosynthetic process"/>
    <property type="evidence" value="ECO:0007669"/>
    <property type="project" value="UniProtKB-UniRule"/>
</dbReference>
<comment type="catalytic activity">
    <reaction evidence="5">
        <text>3-deoxy-alpha-D-manno-oct-2-ulosonate + CTP = CMP-3-deoxy-beta-D-manno-octulosonate + diphosphate</text>
        <dbReference type="Rhea" id="RHEA:23448"/>
        <dbReference type="ChEBI" id="CHEBI:33019"/>
        <dbReference type="ChEBI" id="CHEBI:37563"/>
        <dbReference type="ChEBI" id="CHEBI:85986"/>
        <dbReference type="ChEBI" id="CHEBI:85987"/>
        <dbReference type="EC" id="2.7.7.38"/>
    </reaction>
</comment>
<name>A0A6C2CZA7_9RHOO</name>
<dbReference type="AlphaFoldDB" id="A0A6C2CZA7"/>
<keyword evidence="5" id="KW-0963">Cytoplasm</keyword>
<dbReference type="Gene3D" id="3.90.550.10">
    <property type="entry name" value="Spore Coat Polysaccharide Biosynthesis Protein SpsA, Chain A"/>
    <property type="match status" value="1"/>
</dbReference>
<evidence type="ECO:0000256" key="5">
    <source>
        <dbReference type="HAMAP-Rule" id="MF_00057"/>
    </source>
</evidence>
<dbReference type="PANTHER" id="PTHR42866:SF2">
    <property type="entry name" value="3-DEOXY-MANNO-OCTULOSONATE CYTIDYLYLTRANSFERASE, MITOCHONDRIAL"/>
    <property type="match status" value="1"/>
</dbReference>
<dbReference type="NCBIfam" id="NF003950">
    <property type="entry name" value="PRK05450.1-3"/>
    <property type="match status" value="1"/>
</dbReference>
<comment type="caution">
    <text evidence="6">The sequence shown here is derived from an EMBL/GenBank/DDBJ whole genome shotgun (WGS) entry which is preliminary data.</text>
</comment>
<evidence type="ECO:0000313" key="6">
    <source>
        <dbReference type="EMBL" id="TYC58819.1"/>
    </source>
</evidence>
<dbReference type="SUPFAM" id="SSF53448">
    <property type="entry name" value="Nucleotide-diphospho-sugar transferases"/>
    <property type="match status" value="1"/>
</dbReference>
<dbReference type="OrthoDB" id="9815559at2"/>
<accession>A0A6C2CZA7</accession>
<keyword evidence="3 5" id="KW-0548">Nucleotidyltransferase</keyword>
<dbReference type="NCBIfam" id="NF003952">
    <property type="entry name" value="PRK05450.1-5"/>
    <property type="match status" value="1"/>
</dbReference>
<dbReference type="GO" id="GO:0009103">
    <property type="term" value="P:lipopolysaccharide biosynthetic process"/>
    <property type="evidence" value="ECO:0007669"/>
    <property type="project" value="UniProtKB-UniRule"/>
</dbReference>
<reference evidence="6 7" key="1">
    <citation type="submission" date="2019-01" db="EMBL/GenBank/DDBJ databases">
        <title>Zoogloea oleivorans genome sequencing and assembly.</title>
        <authorList>
            <person name="Tancsics A."/>
            <person name="Farkas M."/>
            <person name="Kriszt B."/>
            <person name="Maroti G."/>
            <person name="Horvath B."/>
        </authorList>
    </citation>
    <scope>NUCLEOTIDE SEQUENCE [LARGE SCALE GENOMIC DNA]</scope>
    <source>
        <strain evidence="6 7">Buc</strain>
    </source>
</reference>
<dbReference type="InterPro" id="IPR003329">
    <property type="entry name" value="Cytidylyl_trans"/>
</dbReference>
<dbReference type="NCBIfam" id="NF009905">
    <property type="entry name" value="PRK13368.1"/>
    <property type="match status" value="1"/>
</dbReference>
<dbReference type="GO" id="GO:0016020">
    <property type="term" value="C:membrane"/>
    <property type="evidence" value="ECO:0007669"/>
    <property type="project" value="UniProtKB-SubCell"/>
</dbReference>
<dbReference type="GO" id="GO:0005829">
    <property type="term" value="C:cytosol"/>
    <property type="evidence" value="ECO:0007669"/>
    <property type="project" value="TreeGrafter"/>
</dbReference>
<gene>
    <name evidence="5" type="primary">kdsB</name>
    <name evidence="6" type="ORF">ETQ85_09845</name>
</gene>
<dbReference type="GO" id="GO:0008690">
    <property type="term" value="F:3-deoxy-manno-octulosonate cytidylyltransferase activity"/>
    <property type="evidence" value="ECO:0007669"/>
    <property type="project" value="UniProtKB-UniRule"/>
</dbReference>
<proteinExistence type="inferred from homology"/>
<dbReference type="Pfam" id="PF02348">
    <property type="entry name" value="CTP_transf_3"/>
    <property type="match status" value="1"/>
</dbReference>
<dbReference type="EC" id="2.7.7.38" evidence="5"/>
<evidence type="ECO:0000256" key="3">
    <source>
        <dbReference type="ARBA" id="ARBA00022695"/>
    </source>
</evidence>
<evidence type="ECO:0000313" key="7">
    <source>
        <dbReference type="Proteomes" id="UP000389128"/>
    </source>
</evidence>
<dbReference type="Proteomes" id="UP000389128">
    <property type="component" value="Unassembled WGS sequence"/>
</dbReference>
<keyword evidence="4 5" id="KW-0448">Lipopolysaccharide biosynthesis</keyword>
<dbReference type="RefSeq" id="WP_148578879.1">
    <property type="nucleotide sequence ID" value="NZ_SDKK01000008.1"/>
</dbReference>
<comment type="function">
    <text evidence="5">Activates KDO (a required 8-carbon sugar) for incorporation into bacterial lipopolysaccharide in Gram-negative bacteria.</text>
</comment>
<dbReference type="InterPro" id="IPR004528">
    <property type="entry name" value="KdsB"/>
</dbReference>
<comment type="pathway">
    <text evidence="5">Nucleotide-sugar biosynthesis; CMP-3-deoxy-D-manno-octulosonate biosynthesis; CMP-3-deoxy-D-manno-octulosonate from 3-deoxy-D-manno-octulosonate and CTP: step 1/1.</text>
</comment>
<dbReference type="EMBL" id="SDKK01000008">
    <property type="protein sequence ID" value="TYC58819.1"/>
    <property type="molecule type" value="Genomic_DNA"/>
</dbReference>
<comment type="similarity">
    <text evidence="5">Belongs to the KdsB family.</text>
</comment>
<organism evidence="6 7">
    <name type="scientific">Zoogloea oleivorans</name>
    <dbReference type="NCBI Taxonomy" id="1552750"/>
    <lineage>
        <taxon>Bacteria</taxon>
        <taxon>Pseudomonadati</taxon>
        <taxon>Pseudomonadota</taxon>
        <taxon>Betaproteobacteria</taxon>
        <taxon>Rhodocyclales</taxon>
        <taxon>Zoogloeaceae</taxon>
        <taxon>Zoogloea</taxon>
    </lineage>
</organism>
<keyword evidence="2 5" id="KW-0808">Transferase</keyword>
<dbReference type="UniPathway" id="UPA00358">
    <property type="reaction ID" value="UER00476"/>
</dbReference>
<dbReference type="FunFam" id="3.90.550.10:FF:000011">
    <property type="entry name" value="3-deoxy-manno-octulosonate cytidylyltransferase"/>
    <property type="match status" value="1"/>
</dbReference>
<evidence type="ECO:0000256" key="1">
    <source>
        <dbReference type="ARBA" id="ARBA00004370"/>
    </source>
</evidence>
<evidence type="ECO:0000256" key="2">
    <source>
        <dbReference type="ARBA" id="ARBA00022679"/>
    </source>
</evidence>
<keyword evidence="7" id="KW-1185">Reference proteome</keyword>
<sequence length="257" mass="27721">MGFRIVIPARHSSTRLPGKPLLDICGKPMVLRVLDRALEAGADEVWVATDHQGIADVVERGGGKVILTAAEHPSGTDRLAEVATRLGWADDDVVVNVQGDEPLIPPQLIGAAAAALTDDAEAAIATACHPLESAEEFFNPNVVKVVLDARGRALYFSRAPIPWARDAFAADRTVLPAGLPAYRHIGLYAYRAGFLTRYSGLAPSPLEQWEALEQLRAMAHGFPIRVMVLDHAPPAGVDTAEDLERVRRAFDLAEVSR</sequence>